<name>T1F9I8_HELRO</name>
<dbReference type="CTD" id="20205487"/>
<gene>
    <name evidence="4" type="primary">20205487</name>
    <name evidence="3" type="ORF">HELRODRAFT_175681</name>
</gene>
<feature type="region of interest" description="Disordered" evidence="2">
    <location>
        <begin position="193"/>
        <end position="222"/>
    </location>
</feature>
<dbReference type="RefSeq" id="XP_009021332.1">
    <property type="nucleotide sequence ID" value="XM_009023084.1"/>
</dbReference>
<evidence type="ECO:0000313" key="5">
    <source>
        <dbReference type="Proteomes" id="UP000015101"/>
    </source>
</evidence>
<protein>
    <submittedName>
        <fullName evidence="3 4">Uncharacterized protein</fullName>
    </submittedName>
</protein>
<reference evidence="5" key="1">
    <citation type="submission" date="2012-12" db="EMBL/GenBank/DDBJ databases">
        <authorList>
            <person name="Hellsten U."/>
            <person name="Grimwood J."/>
            <person name="Chapman J.A."/>
            <person name="Shapiro H."/>
            <person name="Aerts A."/>
            <person name="Otillar R.P."/>
            <person name="Terry A.Y."/>
            <person name="Boore J.L."/>
            <person name="Simakov O."/>
            <person name="Marletaz F."/>
            <person name="Cho S.-J."/>
            <person name="Edsinger-Gonzales E."/>
            <person name="Havlak P."/>
            <person name="Kuo D.-H."/>
            <person name="Larsson T."/>
            <person name="Lv J."/>
            <person name="Arendt D."/>
            <person name="Savage R."/>
            <person name="Osoegawa K."/>
            <person name="de Jong P."/>
            <person name="Lindberg D.R."/>
            <person name="Seaver E.C."/>
            <person name="Weisblat D.A."/>
            <person name="Putnam N.H."/>
            <person name="Grigoriev I.V."/>
            <person name="Rokhsar D.S."/>
        </authorList>
    </citation>
    <scope>NUCLEOTIDE SEQUENCE</scope>
</reference>
<reference evidence="3 5" key="2">
    <citation type="journal article" date="2013" name="Nature">
        <title>Insights into bilaterian evolution from three spiralian genomes.</title>
        <authorList>
            <person name="Simakov O."/>
            <person name="Marletaz F."/>
            <person name="Cho S.J."/>
            <person name="Edsinger-Gonzales E."/>
            <person name="Havlak P."/>
            <person name="Hellsten U."/>
            <person name="Kuo D.H."/>
            <person name="Larsson T."/>
            <person name="Lv J."/>
            <person name="Arendt D."/>
            <person name="Savage R."/>
            <person name="Osoegawa K."/>
            <person name="de Jong P."/>
            <person name="Grimwood J."/>
            <person name="Chapman J.A."/>
            <person name="Shapiro H."/>
            <person name="Aerts A."/>
            <person name="Otillar R.P."/>
            <person name="Terry A.Y."/>
            <person name="Boore J.L."/>
            <person name="Grigoriev I.V."/>
            <person name="Lindberg D.R."/>
            <person name="Seaver E.C."/>
            <person name="Weisblat D.A."/>
            <person name="Putnam N.H."/>
            <person name="Rokhsar D.S."/>
        </authorList>
    </citation>
    <scope>NUCLEOTIDE SEQUENCE</scope>
</reference>
<evidence type="ECO:0000313" key="4">
    <source>
        <dbReference type="EnsemblMetazoa" id="HelroP175681"/>
    </source>
</evidence>
<organism evidence="4 5">
    <name type="scientific">Helobdella robusta</name>
    <name type="common">Californian leech</name>
    <dbReference type="NCBI Taxonomy" id="6412"/>
    <lineage>
        <taxon>Eukaryota</taxon>
        <taxon>Metazoa</taxon>
        <taxon>Spiralia</taxon>
        <taxon>Lophotrochozoa</taxon>
        <taxon>Annelida</taxon>
        <taxon>Clitellata</taxon>
        <taxon>Hirudinea</taxon>
        <taxon>Rhynchobdellida</taxon>
        <taxon>Glossiphoniidae</taxon>
        <taxon>Helobdella</taxon>
    </lineage>
</organism>
<dbReference type="GeneID" id="20205487"/>
<dbReference type="InParanoid" id="T1F9I8"/>
<evidence type="ECO:0000313" key="3">
    <source>
        <dbReference type="EMBL" id="ESO00695.1"/>
    </source>
</evidence>
<dbReference type="AlphaFoldDB" id="T1F9I8"/>
<dbReference type="KEGG" id="hro:HELRODRAFT_175681"/>
<dbReference type="HOGENOM" id="CLU_1246566_0_0_1"/>
<dbReference type="EMBL" id="AMQM01005395">
    <property type="status" value="NOT_ANNOTATED_CDS"/>
    <property type="molecule type" value="Genomic_DNA"/>
</dbReference>
<evidence type="ECO:0000256" key="1">
    <source>
        <dbReference type="SAM" id="Coils"/>
    </source>
</evidence>
<dbReference type="EMBL" id="KB096900">
    <property type="protein sequence ID" value="ESO00695.1"/>
    <property type="molecule type" value="Genomic_DNA"/>
</dbReference>
<evidence type="ECO:0000256" key="2">
    <source>
        <dbReference type="SAM" id="MobiDB-lite"/>
    </source>
</evidence>
<dbReference type="Proteomes" id="UP000015101">
    <property type="component" value="Unassembled WGS sequence"/>
</dbReference>
<keyword evidence="1" id="KW-0175">Coiled coil</keyword>
<feature type="coiled-coil region" evidence="1">
    <location>
        <begin position="69"/>
        <end position="149"/>
    </location>
</feature>
<reference evidence="4" key="3">
    <citation type="submission" date="2015-06" db="UniProtKB">
        <authorList>
            <consortium name="EnsemblMetazoa"/>
        </authorList>
    </citation>
    <scope>IDENTIFICATION</scope>
</reference>
<keyword evidence="5" id="KW-1185">Reference proteome</keyword>
<sequence>MEVSVEKLLEHASANSEKLELLKEEKLRVYDILEHSGRQTHDETFSRMNGQARLDKDIIKVVRSFTEKLNDMARIAEDSEKKLREASKQMHEMKSTYDQELQERDRNIRYLAGCLEKSEKESNERKEEMEKMKKKTEQATLRIAELDDQVRYWERYRHYGYWYTRRDRDDNQLSKSMKELNLESKVPSVAIPRTKKLLTSRLNSQNRKLEEKKSQSAGESTN</sequence>
<dbReference type="EnsemblMetazoa" id="HelroT175681">
    <property type="protein sequence ID" value="HelroP175681"/>
    <property type="gene ID" value="HelroG175681"/>
</dbReference>
<proteinExistence type="predicted"/>
<accession>T1F9I8</accession>